<dbReference type="InterPro" id="IPR051960">
    <property type="entry name" value="eIF2B_gamma"/>
</dbReference>
<dbReference type="PANTHER" id="PTHR45989:SF1">
    <property type="entry name" value="TRANSLATION INITIATION FACTOR EIF-2B SUBUNIT GAMMA"/>
    <property type="match status" value="1"/>
</dbReference>
<evidence type="ECO:0000256" key="2">
    <source>
        <dbReference type="ARBA" id="ARBA00007878"/>
    </source>
</evidence>
<keyword evidence="4" id="KW-0396">Initiation factor</keyword>
<dbReference type="PANTHER" id="PTHR45989">
    <property type="entry name" value="TRANSLATION INITIATION FACTOR EIF-2B SUBUNIT GAMMA"/>
    <property type="match status" value="1"/>
</dbReference>
<reference evidence="7" key="1">
    <citation type="submission" date="2019-10" db="EMBL/GenBank/DDBJ databases">
        <authorList>
            <person name="Zhang R."/>
            <person name="Pan Y."/>
            <person name="Wang J."/>
            <person name="Ma R."/>
            <person name="Yu S."/>
        </authorList>
    </citation>
    <scope>NUCLEOTIDE SEQUENCE</scope>
    <source>
        <strain evidence="7">LA-IB0</strain>
        <tissue evidence="7">Leaf</tissue>
    </source>
</reference>
<evidence type="ECO:0000256" key="1">
    <source>
        <dbReference type="ARBA" id="ARBA00004514"/>
    </source>
</evidence>
<evidence type="ECO:0000256" key="3">
    <source>
        <dbReference type="ARBA" id="ARBA00022490"/>
    </source>
</evidence>
<keyword evidence="5" id="KW-0648">Protein biosynthesis</keyword>
<comment type="caution">
    <text evidence="7">The sequence shown here is derived from an EMBL/GenBank/DDBJ whole genome shotgun (WGS) entry which is preliminary data.</text>
</comment>
<protein>
    <submittedName>
        <fullName evidence="7">Uncharacterized protein</fullName>
    </submittedName>
</protein>
<dbReference type="GO" id="GO:0005829">
    <property type="term" value="C:cytosol"/>
    <property type="evidence" value="ECO:0007669"/>
    <property type="project" value="UniProtKB-SubCell"/>
</dbReference>
<evidence type="ECO:0000256" key="6">
    <source>
        <dbReference type="ARBA" id="ARBA00046432"/>
    </source>
</evidence>
<comment type="subunit">
    <text evidence="6">Component of the translation initiation factor 2B (eIF2B) complex which is a heterodecamer of two sets of five different subunits: alpha, beta, gamma, delta and epsilon. Subunits alpha, beta and delta comprise a regulatory subcomplex and subunits epsilon and gamma comprise a catalytic subcomplex. Within the complex, the hexameric regulatory complex resides at the center, with the two heterodimeric catalytic subcomplexes bound on opposite sides.</text>
</comment>
<gene>
    <name evidence="7" type="ORF">BUALT_Bualt02G0172000</name>
</gene>
<comment type="subcellular location">
    <subcellularLocation>
        <location evidence="1">Cytoplasm</location>
        <location evidence="1">Cytosol</location>
    </subcellularLocation>
</comment>
<dbReference type="GO" id="GO:0003743">
    <property type="term" value="F:translation initiation factor activity"/>
    <property type="evidence" value="ECO:0007669"/>
    <property type="project" value="TreeGrafter"/>
</dbReference>
<name>A0AAV6Y753_9LAMI</name>
<dbReference type="AlphaFoldDB" id="A0AAV6Y753"/>
<keyword evidence="3" id="KW-0963">Cytoplasm</keyword>
<keyword evidence="8" id="KW-1185">Reference proteome</keyword>
<sequence length="203" mass="22546">MAWYFGIGKGVTAVPEEVGTTGALRAIDHRLTAKDILVVSGGDLMEIHADLMDAHMYAFNRSVLHDVLNQEESFQSLRCDVLPYLVRSQLRSELLSNGAQSEENSNGKDALQNSKILISQLLANASTPSFHEIYPLGPAPILRKTHKCCSYNANKSKYCARLNSIQAFSDINRDVVGDANHLSSCTFSDHWSLMKLLDKFCRI</sequence>
<organism evidence="7 8">
    <name type="scientific">Buddleja alternifolia</name>
    <dbReference type="NCBI Taxonomy" id="168488"/>
    <lineage>
        <taxon>Eukaryota</taxon>
        <taxon>Viridiplantae</taxon>
        <taxon>Streptophyta</taxon>
        <taxon>Embryophyta</taxon>
        <taxon>Tracheophyta</taxon>
        <taxon>Spermatophyta</taxon>
        <taxon>Magnoliopsida</taxon>
        <taxon>eudicotyledons</taxon>
        <taxon>Gunneridae</taxon>
        <taxon>Pentapetalae</taxon>
        <taxon>asterids</taxon>
        <taxon>lamiids</taxon>
        <taxon>Lamiales</taxon>
        <taxon>Scrophulariaceae</taxon>
        <taxon>Buddlejeae</taxon>
        <taxon>Buddleja</taxon>
    </lineage>
</organism>
<evidence type="ECO:0000313" key="7">
    <source>
        <dbReference type="EMBL" id="KAG8388887.1"/>
    </source>
</evidence>
<comment type="similarity">
    <text evidence="2">Belongs to the eIF-2B gamma/epsilon subunits family.</text>
</comment>
<proteinExistence type="inferred from homology"/>
<evidence type="ECO:0000256" key="4">
    <source>
        <dbReference type="ARBA" id="ARBA00022540"/>
    </source>
</evidence>
<dbReference type="Proteomes" id="UP000826271">
    <property type="component" value="Unassembled WGS sequence"/>
</dbReference>
<dbReference type="EMBL" id="WHWC01000002">
    <property type="protein sequence ID" value="KAG8388887.1"/>
    <property type="molecule type" value="Genomic_DNA"/>
</dbReference>
<dbReference type="GO" id="GO:0002183">
    <property type="term" value="P:cytoplasmic translational initiation"/>
    <property type="evidence" value="ECO:0007669"/>
    <property type="project" value="TreeGrafter"/>
</dbReference>
<dbReference type="GO" id="GO:0005085">
    <property type="term" value="F:guanyl-nucleotide exchange factor activity"/>
    <property type="evidence" value="ECO:0007669"/>
    <property type="project" value="TreeGrafter"/>
</dbReference>
<evidence type="ECO:0000313" key="8">
    <source>
        <dbReference type="Proteomes" id="UP000826271"/>
    </source>
</evidence>
<dbReference type="GO" id="GO:0005851">
    <property type="term" value="C:eukaryotic translation initiation factor 2B complex"/>
    <property type="evidence" value="ECO:0007669"/>
    <property type="project" value="TreeGrafter"/>
</dbReference>
<evidence type="ECO:0000256" key="5">
    <source>
        <dbReference type="ARBA" id="ARBA00022917"/>
    </source>
</evidence>
<accession>A0AAV6Y753</accession>